<dbReference type="RefSeq" id="WP_015440482.1">
    <property type="nucleotide sequence ID" value="NC_020520.1"/>
</dbReference>
<dbReference type="GO" id="GO:0006654">
    <property type="term" value="P:phosphatidic acid biosynthetic process"/>
    <property type="evidence" value="ECO:0007669"/>
    <property type="project" value="TreeGrafter"/>
</dbReference>
<dbReference type="Pfam" id="PF01553">
    <property type="entry name" value="Acyltransferase"/>
    <property type="match status" value="1"/>
</dbReference>
<dbReference type="AlphaFoldDB" id="A0A6C7E7V1"/>
<name>A0A6C7E7V1_ILUCY</name>
<dbReference type="GO" id="GO:0003841">
    <property type="term" value="F:1-acylglycerol-3-phosphate O-acyltransferase activity"/>
    <property type="evidence" value="ECO:0007669"/>
    <property type="project" value="TreeGrafter"/>
</dbReference>
<keyword evidence="2 5" id="KW-0012">Acyltransferase</keyword>
<dbReference type="CDD" id="cd07989">
    <property type="entry name" value="LPLAT_AGPAT-like"/>
    <property type="match status" value="1"/>
</dbReference>
<dbReference type="EC" id="2.3.-.-" evidence="5"/>
<evidence type="ECO:0000256" key="2">
    <source>
        <dbReference type="ARBA" id="ARBA00023315"/>
    </source>
</evidence>
<keyword evidence="3" id="KW-0812">Transmembrane</keyword>
<keyword evidence="6" id="KW-1185">Reference proteome</keyword>
<evidence type="ECO:0000256" key="1">
    <source>
        <dbReference type="ARBA" id="ARBA00022679"/>
    </source>
</evidence>
<reference evidence="5 6" key="1">
    <citation type="journal article" date="2013" name="Int. J. Syst. Evol. Microbiol.">
        <title>Ilumatobacter nonamiense sp. nov. and Ilumatobacter coccineum sp. nov., isolated from seashore sand.</title>
        <authorList>
            <person name="Matsumoto A."/>
            <person name="Kasai H."/>
            <person name="Matsuo Y."/>
            <person name="Shizuri Y."/>
            <person name="Ichikawa N."/>
            <person name="Fujita N."/>
            <person name="Omura S."/>
            <person name="Takahashi Y."/>
        </authorList>
    </citation>
    <scope>NUCLEOTIDE SEQUENCE [LARGE SCALE GENOMIC DNA]</scope>
    <source>
        <strain evidence="6">NBRC 103263 / KCTC 29153 / YM16-304</strain>
    </source>
</reference>
<dbReference type="SMART" id="SM00563">
    <property type="entry name" value="PlsC"/>
    <property type="match status" value="1"/>
</dbReference>
<dbReference type="InterPro" id="IPR002123">
    <property type="entry name" value="Plipid/glycerol_acylTrfase"/>
</dbReference>
<evidence type="ECO:0000256" key="3">
    <source>
        <dbReference type="SAM" id="Phobius"/>
    </source>
</evidence>
<sequence length="267" mass="29837">MNAKPVRMILSVWSWFVLGLSVLIWLPMVAVVRLVTMPFDKGAYAAGYLFRKVVMPNSWLNPLWKFTTSGEAPDDMRKPYVVVANHESFVDMLLLSHLPWEMKYLSKIEIMKIPFLGQLMRLARDIPLVRGDAKSGIAALNIAKERLRNKTSVLIFPEGSRSKTGELREFSAGAFKIAIEGGYPILPLAIHGTRDCLNKGSWIQGRANAEVRVLEPVPTEGLTKRDLDALRTQVRDTIVAAREQLRTEHGYVAPEPALLGDDVDVAS</sequence>
<evidence type="ECO:0000313" key="5">
    <source>
        <dbReference type="EMBL" id="BAN01235.1"/>
    </source>
</evidence>
<gene>
    <name evidence="5" type="ORF">YM304_09210</name>
</gene>
<protein>
    <submittedName>
        <fullName evidence="5">Putative acyltransferase</fullName>
        <ecNumber evidence="5">2.3.-.-</ecNumber>
    </submittedName>
</protein>
<keyword evidence="3" id="KW-1133">Transmembrane helix</keyword>
<dbReference type="KEGG" id="aym:YM304_09210"/>
<dbReference type="SUPFAM" id="SSF69593">
    <property type="entry name" value="Glycerol-3-phosphate (1)-acyltransferase"/>
    <property type="match status" value="1"/>
</dbReference>
<dbReference type="PANTHER" id="PTHR10434">
    <property type="entry name" value="1-ACYL-SN-GLYCEROL-3-PHOSPHATE ACYLTRANSFERASE"/>
    <property type="match status" value="1"/>
</dbReference>
<keyword evidence="3" id="KW-0472">Membrane</keyword>
<dbReference type="PANTHER" id="PTHR10434:SF11">
    <property type="entry name" value="1-ACYL-SN-GLYCEROL-3-PHOSPHATE ACYLTRANSFERASE"/>
    <property type="match status" value="1"/>
</dbReference>
<dbReference type="OrthoDB" id="9808424at2"/>
<feature type="domain" description="Phospholipid/glycerol acyltransferase" evidence="4">
    <location>
        <begin position="80"/>
        <end position="193"/>
    </location>
</feature>
<evidence type="ECO:0000313" key="6">
    <source>
        <dbReference type="Proteomes" id="UP000011863"/>
    </source>
</evidence>
<evidence type="ECO:0000259" key="4">
    <source>
        <dbReference type="SMART" id="SM00563"/>
    </source>
</evidence>
<keyword evidence="1 5" id="KW-0808">Transferase</keyword>
<accession>A0A6C7E7V1</accession>
<organism evidence="5 6">
    <name type="scientific">Ilumatobacter coccineus (strain NBRC 103263 / KCTC 29153 / YM16-304)</name>
    <dbReference type="NCBI Taxonomy" id="1313172"/>
    <lineage>
        <taxon>Bacteria</taxon>
        <taxon>Bacillati</taxon>
        <taxon>Actinomycetota</taxon>
        <taxon>Acidimicrobiia</taxon>
        <taxon>Acidimicrobiales</taxon>
        <taxon>Ilumatobacteraceae</taxon>
        <taxon>Ilumatobacter</taxon>
    </lineage>
</organism>
<dbReference type="EMBL" id="AP012057">
    <property type="protein sequence ID" value="BAN01235.1"/>
    <property type="molecule type" value="Genomic_DNA"/>
</dbReference>
<feature type="transmembrane region" description="Helical" evidence="3">
    <location>
        <begin position="12"/>
        <end position="35"/>
    </location>
</feature>
<proteinExistence type="predicted"/>
<dbReference type="Proteomes" id="UP000011863">
    <property type="component" value="Chromosome"/>
</dbReference>